<dbReference type="Gene3D" id="1.10.10.60">
    <property type="entry name" value="Homeodomain-like"/>
    <property type="match status" value="1"/>
</dbReference>
<dbReference type="RefSeq" id="WP_322542139.1">
    <property type="nucleotide sequence ID" value="NZ_JAOBTT010000001.1"/>
</dbReference>
<evidence type="ECO:0000256" key="1">
    <source>
        <dbReference type="ARBA" id="ARBA00009964"/>
    </source>
</evidence>
<organism evidence="3 4">
    <name type="scientific">Pantoea eucrina</name>
    <dbReference type="NCBI Taxonomy" id="472693"/>
    <lineage>
        <taxon>Bacteria</taxon>
        <taxon>Pseudomonadati</taxon>
        <taxon>Pseudomonadota</taxon>
        <taxon>Gammaproteobacteria</taxon>
        <taxon>Enterobacterales</taxon>
        <taxon>Erwiniaceae</taxon>
        <taxon>Pantoea</taxon>
    </lineage>
</organism>
<dbReference type="PANTHER" id="PTHR33215:SF12">
    <property type="entry name" value="TRANSPOSASE INSN FOR INSERTION SEQUENCE ELEMENT IS911A-RELATED"/>
    <property type="match status" value="1"/>
</dbReference>
<name>A0ABU5LDU6_9GAMM</name>
<proteinExistence type="inferred from homology"/>
<keyword evidence="4" id="KW-1185">Reference proteome</keyword>
<dbReference type="Pfam" id="PF01527">
    <property type="entry name" value="HTH_Tnp_1"/>
    <property type="match status" value="1"/>
</dbReference>
<comment type="caution">
    <text evidence="3">The sequence shown here is derived from an EMBL/GenBank/DDBJ whole genome shotgun (WGS) entry which is preliminary data.</text>
</comment>
<comment type="similarity">
    <text evidence="1">Belongs to the transposase 8 family.</text>
</comment>
<evidence type="ECO:0000313" key="3">
    <source>
        <dbReference type="EMBL" id="MDZ7278124.1"/>
    </source>
</evidence>
<sequence length="101" mass="11748">MSNKFTPEFRRECAELILDHGYSVTRTGEEMGVGATALRRWVRQLRRERSGGILPPERPASPMTSEQQYIRELEERVKRLERDREILKKATALLMSDSNKS</sequence>
<dbReference type="InterPro" id="IPR009057">
    <property type="entry name" value="Homeodomain-like_sf"/>
</dbReference>
<keyword evidence="2" id="KW-0175">Coiled coil</keyword>
<accession>A0ABU5LDU6</accession>
<protein>
    <submittedName>
        <fullName evidence="3">Transposase</fullName>
    </submittedName>
</protein>
<dbReference type="InterPro" id="IPR002514">
    <property type="entry name" value="Transposase_8"/>
</dbReference>
<dbReference type="Proteomes" id="UP001288620">
    <property type="component" value="Unassembled WGS sequence"/>
</dbReference>
<dbReference type="SUPFAM" id="SSF46689">
    <property type="entry name" value="Homeodomain-like"/>
    <property type="match status" value="1"/>
</dbReference>
<gene>
    <name evidence="3" type="ORF">N4G40_07525</name>
</gene>
<dbReference type="EMBL" id="JAOBTT010000001">
    <property type="protein sequence ID" value="MDZ7278124.1"/>
    <property type="molecule type" value="Genomic_DNA"/>
</dbReference>
<dbReference type="InterPro" id="IPR051839">
    <property type="entry name" value="RD_transcriptional_regulator"/>
</dbReference>
<reference evidence="4" key="1">
    <citation type="submission" date="2023-07" db="EMBL/GenBank/DDBJ databases">
        <title>Structural and functional analysis of rice phyllospheric bacteria for their antimicrobial properties and defense elicitation against blast disease.</title>
        <authorList>
            <person name="Sahu K.P."/>
            <person name="Asharani P."/>
            <person name="Kumar M."/>
            <person name="Reddy B."/>
            <person name="Kumar A."/>
        </authorList>
    </citation>
    <scope>NUCLEOTIDE SEQUENCE [LARGE SCALE GENOMIC DNA]</scope>
    <source>
        <strain evidence="4">OsEp_Plm_30P10</strain>
    </source>
</reference>
<evidence type="ECO:0000256" key="2">
    <source>
        <dbReference type="SAM" id="Coils"/>
    </source>
</evidence>
<feature type="coiled-coil region" evidence="2">
    <location>
        <begin position="63"/>
        <end position="90"/>
    </location>
</feature>
<evidence type="ECO:0000313" key="4">
    <source>
        <dbReference type="Proteomes" id="UP001288620"/>
    </source>
</evidence>
<dbReference type="PANTHER" id="PTHR33215">
    <property type="entry name" value="PROTEIN DISTAL ANTENNA"/>
    <property type="match status" value="1"/>
</dbReference>